<evidence type="ECO:0000313" key="3">
    <source>
        <dbReference type="Proteomes" id="UP000005017"/>
    </source>
</evidence>
<dbReference type="PANTHER" id="PTHR34215:SF1">
    <property type="entry name" value="YLXR DOMAIN-CONTAINING PROTEIN"/>
    <property type="match status" value="1"/>
</dbReference>
<dbReference type="NCBIfam" id="NF047356">
    <property type="entry name" value="RNA_bind_RnpM"/>
    <property type="match status" value="1"/>
</dbReference>
<dbReference type="SUPFAM" id="SSF64376">
    <property type="entry name" value="YlxR-like"/>
    <property type="match status" value="1"/>
</dbReference>
<dbReference type="InterPro" id="IPR007393">
    <property type="entry name" value="YlxR_dom"/>
</dbReference>
<proteinExistence type="predicted"/>
<reference evidence="3" key="1">
    <citation type="submission" date="2009-12" db="EMBL/GenBank/DDBJ databases">
        <title>Sequence of Clostridiales genomosp. BVAB3 str. UPII9-5.</title>
        <authorList>
            <person name="Madupu R."/>
            <person name="Durkin A.S."/>
            <person name="Torralba M."/>
            <person name="Methe B."/>
            <person name="Sutton G.G."/>
            <person name="Strausberg R.L."/>
            <person name="Nelson K.E."/>
        </authorList>
    </citation>
    <scope>NUCLEOTIDE SEQUENCE [LARGE SCALE GENOMIC DNA]</scope>
    <source>
        <strain evidence="3">W1219</strain>
    </source>
</reference>
<evidence type="ECO:0000259" key="1">
    <source>
        <dbReference type="Pfam" id="PF04296"/>
    </source>
</evidence>
<dbReference type="InterPro" id="IPR035931">
    <property type="entry name" value="YlxR-like_sf"/>
</dbReference>
<dbReference type="Proteomes" id="UP000005017">
    <property type="component" value="Unassembled WGS sequence"/>
</dbReference>
<name>D2MPT0_9FIRM</name>
<keyword evidence="3" id="KW-1185">Reference proteome</keyword>
<dbReference type="STRING" id="679192.HMPREF9013_0317"/>
<dbReference type="Gene3D" id="3.30.1230.10">
    <property type="entry name" value="YlxR-like"/>
    <property type="match status" value="1"/>
</dbReference>
<dbReference type="CDD" id="cd00279">
    <property type="entry name" value="YlxR"/>
    <property type="match status" value="1"/>
</dbReference>
<dbReference type="PANTHER" id="PTHR34215">
    <property type="entry name" value="BLL0784 PROTEIN"/>
    <property type="match status" value="1"/>
</dbReference>
<dbReference type="AlphaFoldDB" id="D2MPT0"/>
<feature type="domain" description="YlxR" evidence="1">
    <location>
        <begin position="8"/>
        <end position="80"/>
    </location>
</feature>
<sequence length="85" mass="9665">MMKKIPLRKCVVTGEQFPKQELLRVVKTPTGEIHVDLSGRANGHGAYLKKETSVVKLAQKNKALERAFKMKIEESVYEEILRAVQ</sequence>
<dbReference type="Pfam" id="PF04296">
    <property type="entry name" value="YlxR"/>
    <property type="match status" value="1"/>
</dbReference>
<dbReference type="EMBL" id="ADFR01000014">
    <property type="protein sequence ID" value="EFC05383.1"/>
    <property type="molecule type" value="Genomic_DNA"/>
</dbReference>
<accession>D2MPT0</accession>
<organism evidence="2 3">
    <name type="scientific">Bulleidia extructa W1219</name>
    <dbReference type="NCBI Taxonomy" id="679192"/>
    <lineage>
        <taxon>Bacteria</taxon>
        <taxon>Bacillati</taxon>
        <taxon>Bacillota</taxon>
        <taxon>Erysipelotrichia</taxon>
        <taxon>Erysipelotrichales</taxon>
        <taxon>Erysipelotrichaceae</taxon>
        <taxon>Bulleidia</taxon>
    </lineage>
</organism>
<gene>
    <name evidence="2" type="ORF">HMPREF9013_0317</name>
</gene>
<dbReference type="InterPro" id="IPR037465">
    <property type="entry name" value="YlxR"/>
</dbReference>
<comment type="caution">
    <text evidence="2">The sequence shown here is derived from an EMBL/GenBank/DDBJ whole genome shotgun (WGS) entry which is preliminary data.</text>
</comment>
<dbReference type="eggNOG" id="COG2740">
    <property type="taxonomic scope" value="Bacteria"/>
</dbReference>
<evidence type="ECO:0000313" key="2">
    <source>
        <dbReference type="EMBL" id="EFC05383.1"/>
    </source>
</evidence>
<dbReference type="RefSeq" id="WP_006627393.1">
    <property type="nucleotide sequence ID" value="NZ_ADFR01000014.1"/>
</dbReference>
<protein>
    <recommendedName>
        <fullName evidence="1">YlxR domain-containing protein</fullName>
    </recommendedName>
</protein>